<dbReference type="InterPro" id="IPR050117">
    <property type="entry name" value="MAPK"/>
</dbReference>
<dbReference type="InterPro" id="IPR000719">
    <property type="entry name" value="Prot_kinase_dom"/>
</dbReference>
<evidence type="ECO:0000256" key="1">
    <source>
        <dbReference type="ARBA" id="ARBA00022741"/>
    </source>
</evidence>
<keyword evidence="5" id="KW-0808">Transferase</keyword>
<evidence type="ECO:0000259" key="4">
    <source>
        <dbReference type="PROSITE" id="PS50011"/>
    </source>
</evidence>
<accession>A0A210QFC8</accession>
<dbReference type="PANTHER" id="PTHR24055">
    <property type="entry name" value="MITOGEN-ACTIVATED PROTEIN KINASE"/>
    <property type="match status" value="1"/>
</dbReference>
<feature type="region of interest" description="Disordered" evidence="3">
    <location>
        <begin position="691"/>
        <end position="752"/>
    </location>
</feature>
<feature type="region of interest" description="Disordered" evidence="3">
    <location>
        <begin position="1"/>
        <end position="54"/>
    </location>
</feature>
<dbReference type="GO" id="GO:0005524">
    <property type="term" value="F:ATP binding"/>
    <property type="evidence" value="ECO:0007669"/>
    <property type="project" value="UniProtKB-KW"/>
</dbReference>
<reference evidence="5 6" key="1">
    <citation type="journal article" date="2017" name="Nat. Ecol. Evol.">
        <title>Scallop genome provides insights into evolution of bilaterian karyotype and development.</title>
        <authorList>
            <person name="Wang S."/>
            <person name="Zhang J."/>
            <person name="Jiao W."/>
            <person name="Li J."/>
            <person name="Xun X."/>
            <person name="Sun Y."/>
            <person name="Guo X."/>
            <person name="Huan P."/>
            <person name="Dong B."/>
            <person name="Zhang L."/>
            <person name="Hu X."/>
            <person name="Sun X."/>
            <person name="Wang J."/>
            <person name="Zhao C."/>
            <person name="Wang Y."/>
            <person name="Wang D."/>
            <person name="Huang X."/>
            <person name="Wang R."/>
            <person name="Lv J."/>
            <person name="Li Y."/>
            <person name="Zhang Z."/>
            <person name="Liu B."/>
            <person name="Lu W."/>
            <person name="Hui Y."/>
            <person name="Liang J."/>
            <person name="Zhou Z."/>
            <person name="Hou R."/>
            <person name="Li X."/>
            <person name="Liu Y."/>
            <person name="Li H."/>
            <person name="Ning X."/>
            <person name="Lin Y."/>
            <person name="Zhao L."/>
            <person name="Xing Q."/>
            <person name="Dou J."/>
            <person name="Li Y."/>
            <person name="Mao J."/>
            <person name="Guo H."/>
            <person name="Dou H."/>
            <person name="Li T."/>
            <person name="Mu C."/>
            <person name="Jiang W."/>
            <person name="Fu Q."/>
            <person name="Fu X."/>
            <person name="Miao Y."/>
            <person name="Liu J."/>
            <person name="Yu Q."/>
            <person name="Li R."/>
            <person name="Liao H."/>
            <person name="Li X."/>
            <person name="Kong Y."/>
            <person name="Jiang Z."/>
            <person name="Chourrout D."/>
            <person name="Li R."/>
            <person name="Bao Z."/>
        </authorList>
    </citation>
    <scope>NUCLEOTIDE SEQUENCE [LARGE SCALE GENOMIC DNA]</scope>
    <source>
        <strain evidence="5 6">PY_sf001</strain>
    </source>
</reference>
<comment type="caution">
    <text evidence="5">The sequence shown here is derived from an EMBL/GenBank/DDBJ whole genome shotgun (WGS) entry which is preliminary data.</text>
</comment>
<protein>
    <submittedName>
        <fullName evidence="5">MAPK/MAK/MRK overlapping kinase</fullName>
    </submittedName>
</protein>
<dbReference type="EMBL" id="NEDP02003892">
    <property type="protein sequence ID" value="OWF47438.1"/>
    <property type="molecule type" value="Genomic_DNA"/>
</dbReference>
<evidence type="ECO:0000256" key="3">
    <source>
        <dbReference type="SAM" id="MobiDB-lite"/>
    </source>
</evidence>
<keyword evidence="5" id="KW-0418">Kinase</keyword>
<keyword evidence="2" id="KW-0067">ATP-binding</keyword>
<dbReference type="SUPFAM" id="SSF56112">
    <property type="entry name" value="Protein kinase-like (PK-like)"/>
    <property type="match status" value="2"/>
</dbReference>
<gene>
    <name evidence="5" type="ORF">KP79_PYT10324</name>
</gene>
<dbReference type="Pfam" id="PF00069">
    <property type="entry name" value="Pkinase"/>
    <property type="match status" value="1"/>
</dbReference>
<dbReference type="PROSITE" id="PS50011">
    <property type="entry name" value="PROTEIN_KINASE_DOM"/>
    <property type="match status" value="1"/>
</dbReference>
<evidence type="ECO:0000313" key="6">
    <source>
        <dbReference type="Proteomes" id="UP000242188"/>
    </source>
</evidence>
<proteinExistence type="predicted"/>
<dbReference type="AlphaFoldDB" id="A0A210QFC8"/>
<dbReference type="STRING" id="6573.A0A210QFC8"/>
<dbReference type="Gene3D" id="3.30.200.20">
    <property type="entry name" value="Phosphorylase Kinase, domain 1"/>
    <property type="match status" value="1"/>
</dbReference>
<organism evidence="5 6">
    <name type="scientific">Mizuhopecten yessoensis</name>
    <name type="common">Japanese scallop</name>
    <name type="synonym">Patinopecten yessoensis</name>
    <dbReference type="NCBI Taxonomy" id="6573"/>
    <lineage>
        <taxon>Eukaryota</taxon>
        <taxon>Metazoa</taxon>
        <taxon>Spiralia</taxon>
        <taxon>Lophotrochozoa</taxon>
        <taxon>Mollusca</taxon>
        <taxon>Bivalvia</taxon>
        <taxon>Autobranchia</taxon>
        <taxon>Pteriomorphia</taxon>
        <taxon>Pectinida</taxon>
        <taxon>Pectinoidea</taxon>
        <taxon>Pectinidae</taxon>
        <taxon>Mizuhopecten</taxon>
    </lineage>
</organism>
<keyword evidence="1" id="KW-0547">Nucleotide-binding</keyword>
<feature type="compositionally biased region" description="Basic and acidic residues" evidence="3">
    <location>
        <begin position="693"/>
        <end position="707"/>
    </location>
</feature>
<dbReference type="InterPro" id="IPR008271">
    <property type="entry name" value="Ser/Thr_kinase_AS"/>
</dbReference>
<dbReference type="OrthoDB" id="2158884at2759"/>
<dbReference type="Proteomes" id="UP000242188">
    <property type="component" value="Unassembled WGS sequence"/>
</dbReference>
<evidence type="ECO:0000256" key="2">
    <source>
        <dbReference type="ARBA" id="ARBA00022840"/>
    </source>
</evidence>
<feature type="compositionally biased region" description="Basic and acidic residues" evidence="3">
    <location>
        <begin position="1"/>
        <end position="10"/>
    </location>
</feature>
<keyword evidence="6" id="KW-1185">Reference proteome</keyword>
<feature type="compositionally biased region" description="Basic and acidic residues" evidence="3">
    <location>
        <begin position="721"/>
        <end position="734"/>
    </location>
</feature>
<dbReference type="SMART" id="SM00220">
    <property type="entry name" value="S_TKc"/>
    <property type="match status" value="1"/>
</dbReference>
<dbReference type="InterPro" id="IPR011009">
    <property type="entry name" value="Kinase-like_dom_sf"/>
</dbReference>
<dbReference type="PROSITE" id="PS00108">
    <property type="entry name" value="PROTEIN_KINASE_ST"/>
    <property type="match status" value="1"/>
</dbReference>
<name>A0A210QFC8_MIZYE</name>
<feature type="compositionally biased region" description="Basic and acidic residues" evidence="3">
    <location>
        <begin position="25"/>
        <end position="54"/>
    </location>
</feature>
<dbReference type="FunFam" id="1.10.510.10:FF:000773">
    <property type="entry name" value="MOK protein kinase"/>
    <property type="match status" value="1"/>
</dbReference>
<evidence type="ECO:0000313" key="5">
    <source>
        <dbReference type="EMBL" id="OWF47438.1"/>
    </source>
</evidence>
<feature type="compositionally biased region" description="Acidic residues" evidence="3">
    <location>
        <begin position="11"/>
        <end position="21"/>
    </location>
</feature>
<feature type="domain" description="Protein kinase" evidence="4">
    <location>
        <begin position="368"/>
        <end position="676"/>
    </location>
</feature>
<sequence>MTEAWDKIMDDSSDSSDDEPAAELIKNDAKGDKKKDEKKKEDMKKSEKGSARSRLKDNRFSSFGEYRILGKKGEGTFSEVLKCQNIKDGTYWACKKMKQTYDRFINTILNIIIETTLGINTQFTKPPPTKPPGSPMLTSLPISSPCSYQLSANGMVMTHSCFVCCKILKSENPSPTTLSPSITPVSLLPSPTTLLPSITPVSLFRSPTTLSPSITPVSLLPSPTTLSPSITPVSLLPSPTTLLPSITPVSLLPSHPTLSPSITPVSLFPSPTPLSPSITHPHNLVTLHNTCITPSQPPNLVTHHNTCVTTPQPPILVALHITCVTFPQPHNLVALHNTCVTPPQPHNLVALHNTCVTPPQPHNLVALYNTCVTPPQPPNLVALYNTCVTPPQPPNLVALYNTCVTPPQPPNLVALHNTCVNPPQPPNLVALHNTCVTPPHTLSPSITPVSLLPTPCHLPCLLDKKSGTLVLICELMDMNIYELIRGKRHYLPERKVKHYMYQLLKSVEHMHRNGIFHRDVKPENILIKEDILKLADFGSCRSVYSKQPYTEYISTRWYRAPECLLTDGYYTYKMDIWSVGCVFFEILSLHPLFPGSNEVDQIAKIHDILGTPDPSVLNKLKKSRGMNFNFPHKKGTGVERLIPHVSSEAVDLIYQMCTYDPDERLSAKQAIRHTYFKDLREADKRQALIAKAKQQEEKESRERKPDVIKAPPSETSGIEVDTLRTEKKKMESQQEMRTMPSLPKAQSLPTHPHFFKDRRKKRHKRLLETHHFSNHTGLNLPKVPMHANSLNPSFHTSSFSSYNHPQGTTSLSLLPSINATYKPHKPANKATKNIVGSYQLPSLDRRGGAGF</sequence>
<dbReference type="Gene3D" id="1.10.510.10">
    <property type="entry name" value="Transferase(Phosphotransferase) domain 1"/>
    <property type="match status" value="1"/>
</dbReference>
<dbReference type="GO" id="GO:0004672">
    <property type="term" value="F:protein kinase activity"/>
    <property type="evidence" value="ECO:0007669"/>
    <property type="project" value="InterPro"/>
</dbReference>